<keyword evidence="8" id="KW-1185">Reference proteome</keyword>
<accession>W7C880</accession>
<keyword evidence="5" id="KW-0572">Peptidoglycan-anchor</keyword>
<keyword evidence="2" id="KW-0134">Cell wall</keyword>
<proteinExistence type="predicted"/>
<gene>
    <name evidence="7" type="ORF">BCAMP_11430</name>
</gene>
<comment type="caution">
    <text evidence="7">The sequence shown here is derived from an EMBL/GenBank/DDBJ whole genome shotgun (WGS) entry which is preliminary data.</text>
</comment>
<dbReference type="AlphaFoldDB" id="W7C880"/>
<reference evidence="7 8" key="1">
    <citation type="submission" date="2012-12" db="EMBL/GenBank/DDBJ databases">
        <title>Novel taxa of Listeriaceae from agricultural environments in the United States.</title>
        <authorList>
            <person name="den Bakker H.C."/>
            <person name="Allred A."/>
            <person name="Warchocki S."/>
            <person name="Wright E.M."/>
            <person name="Burrell A."/>
            <person name="Nightingale K.K."/>
            <person name="Kephart D."/>
            <person name="Wiedmann M."/>
        </authorList>
    </citation>
    <scope>NUCLEOTIDE SEQUENCE [LARGE SCALE GENOMIC DNA]</scope>
    <source>
        <strain evidence="7 8">FSL F6-1037</strain>
    </source>
</reference>
<dbReference type="Gene3D" id="2.60.40.1280">
    <property type="match status" value="1"/>
</dbReference>
<dbReference type="RefSeq" id="WP_035315539.1">
    <property type="nucleotide sequence ID" value="NZ_AODH01000053.1"/>
</dbReference>
<evidence type="ECO:0000259" key="6">
    <source>
        <dbReference type="Pfam" id="PF17961"/>
    </source>
</evidence>
<evidence type="ECO:0000313" key="7">
    <source>
        <dbReference type="EMBL" id="EUJ35679.1"/>
    </source>
</evidence>
<sequence length="160" mass="18389">MGLSLLRKTGIIVLMVVTMLASITSIGVQASQKETFKMQILSTIQGTEIDTLNQASQFKLAFDVNLYDDKYHENDLIAIALPQEFIMKDTQFTMAINDKTTGEKMADLIYDSKNHQLELIFTDYVEEHHAIELSFFVNQKINQNIENETKKNRCHSRINR</sequence>
<evidence type="ECO:0000313" key="8">
    <source>
        <dbReference type="Proteomes" id="UP000019243"/>
    </source>
</evidence>
<dbReference type="EMBL" id="AODH01000053">
    <property type="protein sequence ID" value="EUJ35679.1"/>
    <property type="molecule type" value="Genomic_DNA"/>
</dbReference>
<evidence type="ECO:0000256" key="3">
    <source>
        <dbReference type="ARBA" id="ARBA00022525"/>
    </source>
</evidence>
<dbReference type="InterPro" id="IPR008966">
    <property type="entry name" value="Adhesion_dom_sf"/>
</dbReference>
<keyword evidence="3" id="KW-0964">Secreted</keyword>
<evidence type="ECO:0000256" key="2">
    <source>
        <dbReference type="ARBA" id="ARBA00022512"/>
    </source>
</evidence>
<comment type="subcellular location">
    <subcellularLocation>
        <location evidence="1">Secreted</location>
        <location evidence="1">Cell wall</location>
        <topology evidence="1">Peptidoglycan-anchor</topology>
    </subcellularLocation>
</comment>
<evidence type="ECO:0000256" key="1">
    <source>
        <dbReference type="ARBA" id="ARBA00004168"/>
    </source>
</evidence>
<organism evidence="7 8">
    <name type="scientific">Brochothrix campestris FSL F6-1037</name>
    <dbReference type="NCBI Taxonomy" id="1265861"/>
    <lineage>
        <taxon>Bacteria</taxon>
        <taxon>Bacillati</taxon>
        <taxon>Bacillota</taxon>
        <taxon>Bacilli</taxon>
        <taxon>Bacillales</taxon>
        <taxon>Listeriaceae</taxon>
        <taxon>Brochothrix</taxon>
    </lineage>
</organism>
<dbReference type="Proteomes" id="UP000019243">
    <property type="component" value="Unassembled WGS sequence"/>
</dbReference>
<dbReference type="InterPro" id="IPR041171">
    <property type="entry name" value="SDR_Ig"/>
</dbReference>
<evidence type="ECO:0000256" key="5">
    <source>
        <dbReference type="ARBA" id="ARBA00023088"/>
    </source>
</evidence>
<dbReference type="InterPro" id="IPR011252">
    <property type="entry name" value="Fibrogen-bd_dom1"/>
</dbReference>
<name>W7C880_9LIST</name>
<dbReference type="SUPFAM" id="SSF49401">
    <property type="entry name" value="Bacterial adhesins"/>
    <property type="match status" value="1"/>
</dbReference>
<evidence type="ECO:0000256" key="4">
    <source>
        <dbReference type="ARBA" id="ARBA00022729"/>
    </source>
</evidence>
<protein>
    <submittedName>
        <fullName evidence="7">LPXTG-motif cell wall anchor domain-containing protein</fullName>
    </submittedName>
</protein>
<dbReference type="GO" id="GO:0007155">
    <property type="term" value="P:cell adhesion"/>
    <property type="evidence" value="ECO:0007669"/>
    <property type="project" value="InterPro"/>
</dbReference>
<feature type="domain" description="SDR-like Ig" evidence="6">
    <location>
        <begin position="52"/>
        <end position="150"/>
    </location>
</feature>
<keyword evidence="4" id="KW-0732">Signal</keyword>
<dbReference type="Pfam" id="PF17961">
    <property type="entry name" value="Big_8"/>
    <property type="match status" value="1"/>
</dbReference>